<feature type="compositionally biased region" description="Polar residues" evidence="1">
    <location>
        <begin position="352"/>
        <end position="377"/>
    </location>
</feature>
<feature type="compositionally biased region" description="Basic and acidic residues" evidence="1">
    <location>
        <begin position="315"/>
        <end position="325"/>
    </location>
</feature>
<dbReference type="AlphaFoldDB" id="A0AAE0EMV2"/>
<sequence>MFEARSACCFRAVTTSPNDKGVASFAVKHRKATEYWHKSCSTATNLALTSPKHYCSALKASRASSSSRGYVVKVVAAGQQRQSFERKAVVLTRSDIVNKQVITRTGGSQLGVVTQLWVDSTRWEVVSLDLRQNLLFGDLEFLLLESLRQVGDVILVHDEDALEPDLSVYGLYTLIGSEVITESGEPLGRVRDFTFEPDSGRVARIHFDALGVPLIPDSVVSSYSLSVEEVVTVGPDRVVVLEGAEARVKQLTASFLQRLAVTVPPWEDSLNYGYLDENYGDYDDWGVQRRPARSQRQYDEYDRSGSFLPPAGAREPPRPEYEYARSGRGGPRTQRSEYDMPPQQRPRRREASQQPSPEPSTASQKKASPLITLSQPRAPSCFVAGIS</sequence>
<dbReference type="PANTHER" id="PTHR36740">
    <property type="entry name" value="PRC DOMAIN-CONTAINING PROTEIN"/>
    <property type="match status" value="1"/>
</dbReference>
<gene>
    <name evidence="3" type="ORF">CYMTET_55387</name>
</gene>
<keyword evidence="4" id="KW-1185">Reference proteome</keyword>
<dbReference type="EMBL" id="LGRX02035506">
    <property type="protein sequence ID" value="KAK3234353.1"/>
    <property type="molecule type" value="Genomic_DNA"/>
</dbReference>
<evidence type="ECO:0000256" key="1">
    <source>
        <dbReference type="SAM" id="MobiDB-lite"/>
    </source>
</evidence>
<name>A0AAE0EMV2_9CHLO</name>
<comment type="caution">
    <text evidence="3">The sequence shown here is derived from an EMBL/GenBank/DDBJ whole genome shotgun (WGS) entry which is preliminary data.</text>
</comment>
<dbReference type="InterPro" id="IPR027275">
    <property type="entry name" value="PRC-brl_dom"/>
</dbReference>
<feature type="domain" description="PRC-barrel" evidence="2">
    <location>
        <begin position="169"/>
        <end position="245"/>
    </location>
</feature>
<protein>
    <recommendedName>
        <fullName evidence="2">PRC-barrel domain-containing protein</fullName>
    </recommendedName>
</protein>
<proteinExistence type="predicted"/>
<feature type="region of interest" description="Disordered" evidence="1">
    <location>
        <begin position="283"/>
        <end position="387"/>
    </location>
</feature>
<dbReference type="Proteomes" id="UP001190700">
    <property type="component" value="Unassembled WGS sequence"/>
</dbReference>
<dbReference type="Gene3D" id="2.30.30.240">
    <property type="entry name" value="PRC-barrel domain"/>
    <property type="match status" value="2"/>
</dbReference>
<dbReference type="Pfam" id="PF05239">
    <property type="entry name" value="PRC"/>
    <property type="match status" value="1"/>
</dbReference>
<evidence type="ECO:0000259" key="2">
    <source>
        <dbReference type="Pfam" id="PF05239"/>
    </source>
</evidence>
<dbReference type="SUPFAM" id="SSF50346">
    <property type="entry name" value="PRC-barrel domain"/>
    <property type="match status" value="2"/>
</dbReference>
<reference evidence="3 4" key="1">
    <citation type="journal article" date="2015" name="Genome Biol. Evol.">
        <title>Comparative Genomics of a Bacterivorous Green Alga Reveals Evolutionary Causalities and Consequences of Phago-Mixotrophic Mode of Nutrition.</title>
        <authorList>
            <person name="Burns J.A."/>
            <person name="Paasch A."/>
            <person name="Narechania A."/>
            <person name="Kim E."/>
        </authorList>
    </citation>
    <scope>NUCLEOTIDE SEQUENCE [LARGE SCALE GENOMIC DNA]</scope>
    <source>
        <strain evidence="3 4">PLY_AMNH</strain>
    </source>
</reference>
<evidence type="ECO:0000313" key="3">
    <source>
        <dbReference type="EMBL" id="KAK3234353.1"/>
    </source>
</evidence>
<evidence type="ECO:0000313" key="4">
    <source>
        <dbReference type="Proteomes" id="UP001190700"/>
    </source>
</evidence>
<dbReference type="PANTHER" id="PTHR36740:SF1">
    <property type="entry name" value="PRC-BARREL DOMAIN-CONTAINING PROTEIN"/>
    <property type="match status" value="1"/>
</dbReference>
<accession>A0AAE0EMV2</accession>
<dbReference type="InterPro" id="IPR011033">
    <property type="entry name" value="PRC_barrel-like_sf"/>
</dbReference>
<organism evidence="3 4">
    <name type="scientific">Cymbomonas tetramitiformis</name>
    <dbReference type="NCBI Taxonomy" id="36881"/>
    <lineage>
        <taxon>Eukaryota</taxon>
        <taxon>Viridiplantae</taxon>
        <taxon>Chlorophyta</taxon>
        <taxon>Pyramimonadophyceae</taxon>
        <taxon>Pyramimonadales</taxon>
        <taxon>Pyramimonadaceae</taxon>
        <taxon>Cymbomonas</taxon>
    </lineage>
</organism>